<dbReference type="Proteomes" id="UP000019150">
    <property type="component" value="Chromosome"/>
</dbReference>
<evidence type="ECO:0000313" key="3">
    <source>
        <dbReference type="EMBL" id="AHH16540.1"/>
    </source>
</evidence>
<dbReference type="EMBL" id="CP006850">
    <property type="protein sequence ID" value="AHH16540.1"/>
    <property type="molecule type" value="Genomic_DNA"/>
</dbReference>
<dbReference type="AlphaFoldDB" id="W5TB05"/>
<evidence type="ECO:0000259" key="2">
    <source>
        <dbReference type="Pfam" id="PF26059"/>
    </source>
</evidence>
<feature type="chain" id="PRO_5039118438" description="DUF8020 domain-containing protein" evidence="1">
    <location>
        <begin position="26"/>
        <end position="238"/>
    </location>
</feature>
<dbReference type="HOGENOM" id="CLU_089621_0_0_11"/>
<feature type="domain" description="DUF8020" evidence="2">
    <location>
        <begin position="35"/>
        <end position="103"/>
    </location>
</feature>
<evidence type="ECO:0000256" key="1">
    <source>
        <dbReference type="SAM" id="SignalP"/>
    </source>
</evidence>
<gene>
    <name evidence="3" type="ORF">NONO_c17390</name>
</gene>
<keyword evidence="4" id="KW-1185">Reference proteome</keyword>
<reference evidence="3 4" key="1">
    <citation type="journal article" date="2014" name="Appl. Environ. Microbiol.">
        <title>Insights into the Microbial Degradation of Rubber and Gutta-Percha by Analysis of the Complete Genome of Nocardia nova SH22a.</title>
        <authorList>
            <person name="Luo Q."/>
            <person name="Hiessl S."/>
            <person name="Poehlein A."/>
            <person name="Daniel R."/>
            <person name="Steinbuchel A."/>
        </authorList>
    </citation>
    <scope>NUCLEOTIDE SEQUENCE [LARGE SCALE GENOMIC DNA]</scope>
    <source>
        <strain evidence="3">SH22a</strain>
    </source>
</reference>
<dbReference type="KEGG" id="nno:NONO_c17390"/>
<organism evidence="3 4">
    <name type="scientific">Nocardia nova SH22a</name>
    <dbReference type="NCBI Taxonomy" id="1415166"/>
    <lineage>
        <taxon>Bacteria</taxon>
        <taxon>Bacillati</taxon>
        <taxon>Actinomycetota</taxon>
        <taxon>Actinomycetes</taxon>
        <taxon>Mycobacteriales</taxon>
        <taxon>Nocardiaceae</taxon>
        <taxon>Nocardia</taxon>
    </lineage>
</organism>
<dbReference type="eggNOG" id="ENOG5031E7Q">
    <property type="taxonomic scope" value="Bacteria"/>
</dbReference>
<sequence length="238" mass="23326">MRVRRWVSAATLATAVVTTGTGVAAADPGAAADPDVHYRATNTGAAALITTDSGTMAVENGVFEIKSASGRVLAGIPLTYRIDEMAYPVAATIDGNTATLTPTALPFQDEAPWRTRYEREQAAFSRAALQITTAAAGGASVGTALGGAIGCAGGAVVGTVVTGMLAALFGAGPLAGCLAGIALGAGIGAFAGALLVTTPVAIASVVQYFATINEPFVPPSATTPAPPAAAAPKAPSGK</sequence>
<keyword evidence="1" id="KW-0732">Signal</keyword>
<dbReference type="RefSeq" id="WP_025348048.1">
    <property type="nucleotide sequence ID" value="NZ_CP006850.1"/>
</dbReference>
<dbReference type="Pfam" id="PF26059">
    <property type="entry name" value="DUF8020"/>
    <property type="match status" value="1"/>
</dbReference>
<protein>
    <recommendedName>
        <fullName evidence="2">DUF8020 domain-containing protein</fullName>
    </recommendedName>
</protein>
<name>W5TB05_9NOCA</name>
<feature type="signal peptide" evidence="1">
    <location>
        <begin position="1"/>
        <end position="25"/>
    </location>
</feature>
<dbReference type="InterPro" id="IPR058333">
    <property type="entry name" value="DUF8020"/>
</dbReference>
<dbReference type="PATRIC" id="fig|1415166.3.peg.1765"/>
<proteinExistence type="predicted"/>
<evidence type="ECO:0000313" key="4">
    <source>
        <dbReference type="Proteomes" id="UP000019150"/>
    </source>
</evidence>
<accession>W5TB05</accession>